<keyword evidence="1" id="KW-1133">Transmembrane helix</keyword>
<dbReference type="PANTHER" id="PTHR23028">
    <property type="entry name" value="ACETYLTRANSFERASE"/>
    <property type="match status" value="1"/>
</dbReference>
<evidence type="ECO:0000313" key="3">
    <source>
        <dbReference type="EMBL" id="MBC5617352.1"/>
    </source>
</evidence>
<dbReference type="PANTHER" id="PTHR23028:SF53">
    <property type="entry name" value="ACYL_TRANSF_3 DOMAIN-CONTAINING PROTEIN"/>
    <property type="match status" value="1"/>
</dbReference>
<feature type="transmembrane region" description="Helical" evidence="1">
    <location>
        <begin position="111"/>
        <end position="132"/>
    </location>
</feature>
<protein>
    <submittedName>
        <fullName evidence="3">Acyltransferase</fullName>
    </submittedName>
</protein>
<keyword evidence="1" id="KW-0812">Transmembrane</keyword>
<evidence type="ECO:0000259" key="2">
    <source>
        <dbReference type="Pfam" id="PF01757"/>
    </source>
</evidence>
<dbReference type="InterPro" id="IPR050879">
    <property type="entry name" value="Acyltransferase_3"/>
</dbReference>
<feature type="domain" description="Acyltransferase 3" evidence="2">
    <location>
        <begin position="24"/>
        <end position="363"/>
    </location>
</feature>
<evidence type="ECO:0000313" key="4">
    <source>
        <dbReference type="Proteomes" id="UP000636891"/>
    </source>
</evidence>
<feature type="transmembrane region" description="Helical" evidence="1">
    <location>
        <begin position="303"/>
        <end position="323"/>
    </location>
</feature>
<sequence>MQNKGKQSILEKIKRPVDPKLFIKEIDGLRFLAILTVFMLHLNNYVSRSVGRNFNAGISDFFSWDWFINRFGFGVEIFFAISGFVISLPFLRHYMYHEKKTELKVYYRRRFSRIGWPFLLSCVIFYTLYVVANRLSLAGESPHLFSAVAYVHTLIYGAWAPFNPVTWSLEAEVQFYLIAPFLIGFIFSNHSLMLVKLLGLAAAAIVVRALFLDDIARLHLDRTVFVFLPLFLSGFLLAFIYLRHNDFLLRKSYVWDAVAAAVFFGMLWTTYAPNRTAFTVCCFVFLVAVFKSRLLNRMLTHKAVYVLGGMSYSFYLLHYPMFYLFGKVFGQHLMWSESYVANYFTHALVFFPLTILVASVFYWVVERPCIARKRNVRLRAANGFAGKLNVN</sequence>
<accession>A0ABR7CP87</accession>
<keyword evidence="1" id="KW-0472">Membrane</keyword>
<dbReference type="EMBL" id="JACOOK010000005">
    <property type="protein sequence ID" value="MBC5617352.1"/>
    <property type="molecule type" value="Genomic_DNA"/>
</dbReference>
<proteinExistence type="predicted"/>
<keyword evidence="3" id="KW-0808">Transferase</keyword>
<gene>
    <name evidence="3" type="ORF">H8S08_10045</name>
</gene>
<dbReference type="Proteomes" id="UP000636891">
    <property type="component" value="Unassembled WGS sequence"/>
</dbReference>
<name>A0ABR7CP87_9BACT</name>
<keyword evidence="4" id="KW-1185">Reference proteome</keyword>
<feature type="transmembrane region" description="Helical" evidence="1">
    <location>
        <begin position="277"/>
        <end position="296"/>
    </location>
</feature>
<feature type="transmembrane region" description="Helical" evidence="1">
    <location>
        <begin position="21"/>
        <end position="42"/>
    </location>
</feature>
<organism evidence="3 4">
    <name type="scientific">Alistipes hominis</name>
    <dbReference type="NCBI Taxonomy" id="2763015"/>
    <lineage>
        <taxon>Bacteria</taxon>
        <taxon>Pseudomonadati</taxon>
        <taxon>Bacteroidota</taxon>
        <taxon>Bacteroidia</taxon>
        <taxon>Bacteroidales</taxon>
        <taxon>Rikenellaceae</taxon>
        <taxon>Alistipes</taxon>
    </lineage>
</organism>
<feature type="transmembrane region" description="Helical" evidence="1">
    <location>
        <begin position="343"/>
        <end position="365"/>
    </location>
</feature>
<comment type="caution">
    <text evidence="3">The sequence shown here is derived from an EMBL/GenBank/DDBJ whole genome shotgun (WGS) entry which is preliminary data.</text>
</comment>
<reference evidence="3 4" key="1">
    <citation type="submission" date="2020-08" db="EMBL/GenBank/DDBJ databases">
        <title>Genome public.</title>
        <authorList>
            <person name="Liu C."/>
            <person name="Sun Q."/>
        </authorList>
    </citation>
    <scope>NUCLEOTIDE SEQUENCE [LARGE SCALE GENOMIC DNA]</scope>
    <source>
        <strain evidence="3 4">New-7</strain>
    </source>
</reference>
<evidence type="ECO:0000256" key="1">
    <source>
        <dbReference type="SAM" id="Phobius"/>
    </source>
</evidence>
<keyword evidence="3" id="KW-0012">Acyltransferase</keyword>
<dbReference type="RefSeq" id="WP_118657012.1">
    <property type="nucleotide sequence ID" value="NZ_JACOOK010000005.1"/>
</dbReference>
<feature type="transmembrane region" description="Helical" evidence="1">
    <location>
        <begin position="224"/>
        <end position="242"/>
    </location>
</feature>
<dbReference type="Pfam" id="PF01757">
    <property type="entry name" value="Acyl_transf_3"/>
    <property type="match status" value="1"/>
</dbReference>
<dbReference type="InterPro" id="IPR002656">
    <property type="entry name" value="Acyl_transf_3_dom"/>
</dbReference>
<feature type="transmembrane region" description="Helical" evidence="1">
    <location>
        <begin position="194"/>
        <end position="212"/>
    </location>
</feature>
<feature type="transmembrane region" description="Helical" evidence="1">
    <location>
        <begin position="71"/>
        <end position="91"/>
    </location>
</feature>
<dbReference type="GO" id="GO:0016746">
    <property type="term" value="F:acyltransferase activity"/>
    <property type="evidence" value="ECO:0007669"/>
    <property type="project" value="UniProtKB-KW"/>
</dbReference>